<dbReference type="SUPFAM" id="SSF141868">
    <property type="entry name" value="EAL domain-like"/>
    <property type="match status" value="1"/>
</dbReference>
<protein>
    <submittedName>
        <fullName evidence="2">EAL domain-containing protein</fullName>
    </submittedName>
</protein>
<dbReference type="EMBL" id="JAUUIA010000981">
    <property type="protein sequence ID" value="MDP0971612.1"/>
    <property type="molecule type" value="Genomic_DNA"/>
</dbReference>
<sequence length="79" mass="8661">LKIDQSFVRDLMTDPNDAAIIRTIVALGQSLDLSVVAEGVETNEQRQALVMSGCQGFQGYLYSRPGSAKELEHSIHGQR</sequence>
<organism evidence="2 3">
    <name type="scientific">Klebsiella pneumoniae</name>
    <dbReference type="NCBI Taxonomy" id="573"/>
    <lineage>
        <taxon>Bacteria</taxon>
        <taxon>Pseudomonadati</taxon>
        <taxon>Pseudomonadota</taxon>
        <taxon>Gammaproteobacteria</taxon>
        <taxon>Enterobacterales</taxon>
        <taxon>Enterobacteriaceae</taxon>
        <taxon>Klebsiella/Raoultella group</taxon>
        <taxon>Klebsiella</taxon>
        <taxon>Klebsiella pneumoniae complex</taxon>
    </lineage>
</organism>
<dbReference type="PANTHER" id="PTHR33121:SF79">
    <property type="entry name" value="CYCLIC DI-GMP PHOSPHODIESTERASE PDED-RELATED"/>
    <property type="match status" value="1"/>
</dbReference>
<dbReference type="Gene3D" id="3.20.20.450">
    <property type="entry name" value="EAL domain"/>
    <property type="match status" value="1"/>
</dbReference>
<name>A0AAW8AQ64_KLEPN</name>
<evidence type="ECO:0000313" key="3">
    <source>
        <dbReference type="Proteomes" id="UP001244490"/>
    </source>
</evidence>
<accession>A0AAW8AQ64</accession>
<feature type="domain" description="EAL" evidence="1">
    <location>
        <begin position="1"/>
        <end position="79"/>
    </location>
</feature>
<dbReference type="InterPro" id="IPR050706">
    <property type="entry name" value="Cyclic-di-GMP_PDE-like"/>
</dbReference>
<feature type="non-terminal residue" evidence="2">
    <location>
        <position position="1"/>
    </location>
</feature>
<dbReference type="PANTHER" id="PTHR33121">
    <property type="entry name" value="CYCLIC DI-GMP PHOSPHODIESTERASE PDEF"/>
    <property type="match status" value="1"/>
</dbReference>
<dbReference type="InterPro" id="IPR035919">
    <property type="entry name" value="EAL_sf"/>
</dbReference>
<gene>
    <name evidence="2" type="ORF">Q6294_32230</name>
</gene>
<dbReference type="PROSITE" id="PS50883">
    <property type="entry name" value="EAL"/>
    <property type="match status" value="1"/>
</dbReference>
<comment type="caution">
    <text evidence="2">The sequence shown here is derived from an EMBL/GenBank/DDBJ whole genome shotgun (WGS) entry which is preliminary data.</text>
</comment>
<dbReference type="CDD" id="cd01948">
    <property type="entry name" value="EAL"/>
    <property type="match status" value="1"/>
</dbReference>
<reference evidence="2" key="1">
    <citation type="submission" date="2023-07" db="EMBL/GenBank/DDBJ databases">
        <authorList>
            <person name="Peng Z."/>
        </authorList>
    </citation>
    <scope>NUCLEOTIDE SEQUENCE</scope>
    <source>
        <strain evidence="2">KP219</strain>
    </source>
</reference>
<dbReference type="Proteomes" id="UP001244490">
    <property type="component" value="Unassembled WGS sequence"/>
</dbReference>
<evidence type="ECO:0000313" key="2">
    <source>
        <dbReference type="EMBL" id="MDP0971612.1"/>
    </source>
</evidence>
<dbReference type="GO" id="GO:0071111">
    <property type="term" value="F:cyclic-guanylate-specific phosphodiesterase activity"/>
    <property type="evidence" value="ECO:0007669"/>
    <property type="project" value="InterPro"/>
</dbReference>
<proteinExistence type="predicted"/>
<evidence type="ECO:0000259" key="1">
    <source>
        <dbReference type="PROSITE" id="PS50883"/>
    </source>
</evidence>
<dbReference type="AlphaFoldDB" id="A0AAW8AQ64"/>
<dbReference type="InterPro" id="IPR001633">
    <property type="entry name" value="EAL_dom"/>
</dbReference>
<dbReference type="RefSeq" id="WP_305202653.1">
    <property type="nucleotide sequence ID" value="NZ_JAUUIA010000981.1"/>
</dbReference>
<dbReference type="Pfam" id="PF00563">
    <property type="entry name" value="EAL"/>
    <property type="match status" value="1"/>
</dbReference>